<keyword evidence="4" id="KW-0597">Phosphoprotein</keyword>
<keyword evidence="7 14" id="KW-0547">Nucleotide-binding</keyword>
<sequence>MTTEEEEAYGKDISKKEATVVKTTSRYKPPQNPTELDVESVSDLLRMMGITIEGKLGEGTYAKVRSAFNNRQGKRVALKIVSRARLNSRFQRKFLPRELSILKSIKHANIIELYQVIEKKDTIIMVMELARHGDLLEYIQKKKALPSNEARTIFSHILNAVEYLHLNGFFHRDLKCENVLLDWAPTGIVAKITDFGFARDWCEAYRLCRTYCGSAAYASPEILQGIPYDPHGTDIWSIGVILFIMITGRMPYDDSNITDSLSCMMNNTLDWPNKRPVCREVKDLLSSILRYELRERATITEIRRSAWMEGRIERVKFSAPKVTASKHGKGSVNQEQSDRSEGSRKLER</sequence>
<evidence type="ECO:0000256" key="16">
    <source>
        <dbReference type="SAM" id="MobiDB-lite"/>
    </source>
</evidence>
<evidence type="ECO:0000256" key="9">
    <source>
        <dbReference type="ARBA" id="ARBA00022782"/>
    </source>
</evidence>
<comment type="similarity">
    <text evidence="15">Belongs to the protein kinase superfamily.</text>
</comment>
<evidence type="ECO:0000256" key="14">
    <source>
        <dbReference type="PROSITE-ProRule" id="PRU10141"/>
    </source>
</evidence>
<dbReference type="GO" id="GO:0000226">
    <property type="term" value="P:microtubule cytoskeleton organization"/>
    <property type="evidence" value="ECO:0007669"/>
    <property type="project" value="TreeGrafter"/>
</dbReference>
<evidence type="ECO:0000256" key="10">
    <source>
        <dbReference type="ARBA" id="ARBA00022840"/>
    </source>
</evidence>
<evidence type="ECO:0000256" key="4">
    <source>
        <dbReference type="ARBA" id="ARBA00022553"/>
    </source>
</evidence>
<evidence type="ECO:0000256" key="6">
    <source>
        <dbReference type="ARBA" id="ARBA00022723"/>
    </source>
</evidence>
<dbReference type="STRING" id="307972.A0A2G8KLR6"/>
<keyword evidence="12" id="KW-0832">Ubl conjugation</keyword>
<keyword evidence="2" id="KW-0217">Developmental protein</keyword>
<dbReference type="InterPro" id="IPR008271">
    <property type="entry name" value="Ser/Thr_kinase_AS"/>
</dbReference>
<feature type="region of interest" description="Disordered" evidence="16">
    <location>
        <begin position="319"/>
        <end position="348"/>
    </location>
</feature>
<evidence type="ECO:0000256" key="2">
    <source>
        <dbReference type="ARBA" id="ARBA00022473"/>
    </source>
</evidence>
<keyword evidence="3 15" id="KW-0723">Serine/threonine-protein kinase</keyword>
<comment type="caution">
    <text evidence="18">The sequence shown here is derived from an EMBL/GenBank/DDBJ whole genome shotgun (WGS) entry which is preliminary data.</text>
</comment>
<evidence type="ECO:0000313" key="18">
    <source>
        <dbReference type="EMBL" id="PIK48951.1"/>
    </source>
</evidence>
<keyword evidence="6" id="KW-0479">Metal-binding</keyword>
<dbReference type="InterPro" id="IPR017441">
    <property type="entry name" value="Protein_kinase_ATP_BS"/>
</dbReference>
<organism evidence="18 19">
    <name type="scientific">Stichopus japonicus</name>
    <name type="common">Sea cucumber</name>
    <dbReference type="NCBI Taxonomy" id="307972"/>
    <lineage>
        <taxon>Eukaryota</taxon>
        <taxon>Metazoa</taxon>
        <taxon>Echinodermata</taxon>
        <taxon>Eleutherozoa</taxon>
        <taxon>Echinozoa</taxon>
        <taxon>Holothuroidea</taxon>
        <taxon>Aspidochirotacea</taxon>
        <taxon>Aspidochirotida</taxon>
        <taxon>Stichopodidae</taxon>
        <taxon>Apostichopus</taxon>
    </lineage>
</organism>
<dbReference type="PROSITE" id="PS00108">
    <property type="entry name" value="PROTEIN_KINASE_ST"/>
    <property type="match status" value="1"/>
</dbReference>
<evidence type="ECO:0000256" key="12">
    <source>
        <dbReference type="ARBA" id="ARBA00022843"/>
    </source>
</evidence>
<dbReference type="GO" id="GO:0007283">
    <property type="term" value="P:spermatogenesis"/>
    <property type="evidence" value="ECO:0007669"/>
    <property type="project" value="UniProtKB-KW"/>
</dbReference>
<evidence type="ECO:0000256" key="7">
    <source>
        <dbReference type="ARBA" id="ARBA00022741"/>
    </source>
</evidence>
<keyword evidence="13" id="KW-0744">Spermatogenesis</keyword>
<evidence type="ECO:0000256" key="1">
    <source>
        <dbReference type="ARBA" id="ARBA00001946"/>
    </source>
</evidence>
<dbReference type="GO" id="GO:0030154">
    <property type="term" value="P:cell differentiation"/>
    <property type="evidence" value="ECO:0007669"/>
    <property type="project" value="UniProtKB-KW"/>
</dbReference>
<keyword evidence="8 18" id="KW-0418">Kinase</keyword>
<reference evidence="18 19" key="1">
    <citation type="journal article" date="2017" name="PLoS Biol.">
        <title>The sea cucumber genome provides insights into morphological evolution and visceral regeneration.</title>
        <authorList>
            <person name="Zhang X."/>
            <person name="Sun L."/>
            <person name="Yuan J."/>
            <person name="Sun Y."/>
            <person name="Gao Y."/>
            <person name="Zhang L."/>
            <person name="Li S."/>
            <person name="Dai H."/>
            <person name="Hamel J.F."/>
            <person name="Liu C."/>
            <person name="Yu Y."/>
            <person name="Liu S."/>
            <person name="Lin W."/>
            <person name="Guo K."/>
            <person name="Jin S."/>
            <person name="Xu P."/>
            <person name="Storey K.B."/>
            <person name="Huan P."/>
            <person name="Zhang T."/>
            <person name="Zhou Y."/>
            <person name="Zhang J."/>
            <person name="Lin C."/>
            <person name="Li X."/>
            <person name="Xing L."/>
            <person name="Huo D."/>
            <person name="Sun M."/>
            <person name="Wang L."/>
            <person name="Mercier A."/>
            <person name="Li F."/>
            <person name="Yang H."/>
            <person name="Xiang J."/>
        </authorList>
    </citation>
    <scope>NUCLEOTIDE SEQUENCE [LARGE SCALE GENOMIC DNA]</scope>
    <source>
        <strain evidence="18">Shaxun</strain>
        <tissue evidence="18">Muscle</tissue>
    </source>
</reference>
<evidence type="ECO:0000259" key="17">
    <source>
        <dbReference type="PROSITE" id="PS50011"/>
    </source>
</evidence>
<evidence type="ECO:0000256" key="15">
    <source>
        <dbReference type="RuleBase" id="RU000304"/>
    </source>
</evidence>
<dbReference type="InterPro" id="IPR000719">
    <property type="entry name" value="Prot_kinase_dom"/>
</dbReference>
<feature type="domain" description="Protein kinase" evidence="17">
    <location>
        <begin position="50"/>
        <end position="308"/>
    </location>
</feature>
<proteinExistence type="inferred from homology"/>
<evidence type="ECO:0000313" key="19">
    <source>
        <dbReference type="Proteomes" id="UP000230750"/>
    </source>
</evidence>
<dbReference type="PROSITE" id="PS50011">
    <property type="entry name" value="PROTEIN_KINASE_DOM"/>
    <property type="match status" value="1"/>
</dbReference>
<feature type="binding site" evidence="14">
    <location>
        <position position="79"/>
    </location>
    <ligand>
        <name>ATP</name>
        <dbReference type="ChEBI" id="CHEBI:30616"/>
    </ligand>
</feature>
<keyword evidence="9" id="KW-0221">Differentiation</keyword>
<dbReference type="FunFam" id="1.10.510.10:FF:000658">
    <property type="entry name" value="Protein CBG12184"/>
    <property type="match status" value="1"/>
</dbReference>
<evidence type="ECO:0000256" key="5">
    <source>
        <dbReference type="ARBA" id="ARBA00022679"/>
    </source>
</evidence>
<dbReference type="InterPro" id="IPR011009">
    <property type="entry name" value="Kinase-like_dom_sf"/>
</dbReference>
<dbReference type="GO" id="GO:0005737">
    <property type="term" value="C:cytoplasm"/>
    <property type="evidence" value="ECO:0007669"/>
    <property type="project" value="TreeGrafter"/>
</dbReference>
<dbReference type="EMBL" id="MRZV01000490">
    <property type="protein sequence ID" value="PIK48951.1"/>
    <property type="molecule type" value="Genomic_DNA"/>
</dbReference>
<dbReference type="GO" id="GO:0000287">
    <property type="term" value="F:magnesium ion binding"/>
    <property type="evidence" value="ECO:0007669"/>
    <property type="project" value="UniProtKB-ARBA"/>
</dbReference>
<feature type="compositionally biased region" description="Basic and acidic residues" evidence="16">
    <location>
        <begin position="336"/>
        <end position="348"/>
    </location>
</feature>
<dbReference type="PANTHER" id="PTHR24346:SF102">
    <property type="entry name" value="TESTIS-SPECIFIC SERINE_THREONINE-PROTEIN KINASE 1"/>
    <property type="match status" value="1"/>
</dbReference>
<keyword evidence="11" id="KW-0460">Magnesium</keyword>
<comment type="cofactor">
    <cofactor evidence="1">
        <name>Mg(2+)</name>
        <dbReference type="ChEBI" id="CHEBI:18420"/>
    </cofactor>
</comment>
<keyword evidence="19" id="KW-1185">Reference proteome</keyword>
<dbReference type="FunFam" id="3.30.200.20:FF:000042">
    <property type="entry name" value="Aurora kinase A"/>
    <property type="match status" value="1"/>
</dbReference>
<dbReference type="GO" id="GO:0005524">
    <property type="term" value="F:ATP binding"/>
    <property type="evidence" value="ECO:0007669"/>
    <property type="project" value="UniProtKB-UniRule"/>
</dbReference>
<dbReference type="PANTHER" id="PTHR24346">
    <property type="entry name" value="MAP/MICROTUBULE AFFINITY-REGULATING KINASE"/>
    <property type="match status" value="1"/>
</dbReference>
<dbReference type="PROSITE" id="PS00107">
    <property type="entry name" value="PROTEIN_KINASE_ATP"/>
    <property type="match status" value="1"/>
</dbReference>
<keyword evidence="5" id="KW-0808">Transferase</keyword>
<accession>A0A2G8KLR6</accession>
<dbReference type="SUPFAM" id="SSF56112">
    <property type="entry name" value="Protein kinase-like (PK-like)"/>
    <property type="match status" value="1"/>
</dbReference>
<dbReference type="Gene3D" id="1.10.510.10">
    <property type="entry name" value="Transferase(Phosphotransferase) domain 1"/>
    <property type="match status" value="1"/>
</dbReference>
<name>A0A2G8KLR6_STIJA</name>
<protein>
    <submittedName>
        <fullName evidence="18">Putative testis-specific serine/threonine-protein kinase 6-like</fullName>
    </submittedName>
</protein>
<dbReference type="GO" id="GO:0035556">
    <property type="term" value="P:intracellular signal transduction"/>
    <property type="evidence" value="ECO:0007669"/>
    <property type="project" value="TreeGrafter"/>
</dbReference>
<dbReference type="SMART" id="SM00220">
    <property type="entry name" value="S_TKc"/>
    <property type="match status" value="1"/>
</dbReference>
<evidence type="ECO:0000256" key="11">
    <source>
        <dbReference type="ARBA" id="ARBA00022842"/>
    </source>
</evidence>
<dbReference type="OrthoDB" id="541276at2759"/>
<evidence type="ECO:0000256" key="3">
    <source>
        <dbReference type="ARBA" id="ARBA00022527"/>
    </source>
</evidence>
<dbReference type="AlphaFoldDB" id="A0A2G8KLR6"/>
<keyword evidence="10 14" id="KW-0067">ATP-binding</keyword>
<evidence type="ECO:0000256" key="8">
    <source>
        <dbReference type="ARBA" id="ARBA00022777"/>
    </source>
</evidence>
<dbReference type="Pfam" id="PF00069">
    <property type="entry name" value="Pkinase"/>
    <property type="match status" value="1"/>
</dbReference>
<dbReference type="GO" id="GO:0050321">
    <property type="term" value="F:tau-protein kinase activity"/>
    <property type="evidence" value="ECO:0007669"/>
    <property type="project" value="TreeGrafter"/>
</dbReference>
<gene>
    <name evidence="18" type="ORF">BSL78_14164</name>
</gene>
<evidence type="ECO:0000256" key="13">
    <source>
        <dbReference type="ARBA" id="ARBA00022871"/>
    </source>
</evidence>
<dbReference type="Proteomes" id="UP000230750">
    <property type="component" value="Unassembled WGS sequence"/>
</dbReference>